<dbReference type="GO" id="GO:0016709">
    <property type="term" value="F:oxidoreductase activity, acting on paired donors, with incorporation or reduction of molecular oxygen, NAD(P)H as one donor, and incorporation of one atom of oxygen"/>
    <property type="evidence" value="ECO:0007669"/>
    <property type="project" value="UniProtKB-ARBA"/>
</dbReference>
<feature type="domain" description="FAD-binding" evidence="3">
    <location>
        <begin position="6"/>
        <end position="356"/>
    </location>
</feature>
<evidence type="ECO:0000313" key="4">
    <source>
        <dbReference type="EMBL" id="GGY91127.1"/>
    </source>
</evidence>
<evidence type="ECO:0000313" key="5">
    <source>
        <dbReference type="Proteomes" id="UP000648075"/>
    </source>
</evidence>
<dbReference type="AlphaFoldDB" id="A0A918UD01"/>
<dbReference type="InterPro" id="IPR036188">
    <property type="entry name" value="FAD/NAD-bd_sf"/>
</dbReference>
<dbReference type="PANTHER" id="PTHR43004:SF21">
    <property type="entry name" value="FAD-BINDING DOMAIN-CONTAINING PROTEIN-RELATED"/>
    <property type="match status" value="1"/>
</dbReference>
<dbReference type="SUPFAM" id="SSF51905">
    <property type="entry name" value="FAD/NAD(P)-binding domain"/>
    <property type="match status" value="1"/>
</dbReference>
<dbReference type="PANTHER" id="PTHR43004">
    <property type="entry name" value="TRK SYSTEM POTASSIUM UPTAKE PROTEIN"/>
    <property type="match status" value="1"/>
</dbReference>
<reference evidence="4" key="2">
    <citation type="submission" date="2020-09" db="EMBL/GenBank/DDBJ databases">
        <authorList>
            <person name="Sun Q."/>
            <person name="Kim S."/>
        </authorList>
    </citation>
    <scope>NUCLEOTIDE SEQUENCE</scope>
    <source>
        <strain evidence="4">KCTC 32255</strain>
    </source>
</reference>
<reference evidence="4" key="1">
    <citation type="journal article" date="2014" name="Int. J. Syst. Evol. Microbiol.">
        <title>Complete genome sequence of Corynebacterium casei LMG S-19264T (=DSM 44701T), isolated from a smear-ripened cheese.</title>
        <authorList>
            <consortium name="US DOE Joint Genome Institute (JGI-PGF)"/>
            <person name="Walter F."/>
            <person name="Albersmeier A."/>
            <person name="Kalinowski J."/>
            <person name="Ruckert C."/>
        </authorList>
    </citation>
    <scope>NUCLEOTIDE SEQUENCE</scope>
    <source>
        <strain evidence="4">KCTC 32255</strain>
    </source>
</reference>
<organism evidence="4 5">
    <name type="scientific">Novosphingobium colocasiae</name>
    <dbReference type="NCBI Taxonomy" id="1256513"/>
    <lineage>
        <taxon>Bacteria</taxon>
        <taxon>Pseudomonadati</taxon>
        <taxon>Pseudomonadota</taxon>
        <taxon>Alphaproteobacteria</taxon>
        <taxon>Sphingomonadales</taxon>
        <taxon>Sphingomonadaceae</taxon>
        <taxon>Novosphingobium</taxon>
    </lineage>
</organism>
<dbReference type="Pfam" id="PF21274">
    <property type="entry name" value="Rng_hyd_C"/>
    <property type="match status" value="1"/>
</dbReference>
<dbReference type="RefSeq" id="WP_189619251.1">
    <property type="nucleotide sequence ID" value="NZ_BMZA01000001.1"/>
</dbReference>
<dbReference type="Proteomes" id="UP000648075">
    <property type="component" value="Unassembled WGS sequence"/>
</dbReference>
<gene>
    <name evidence="4" type="primary">cadA</name>
    <name evidence="4" type="ORF">GCM10011614_02260</name>
</gene>
<accession>A0A918UD01</accession>
<dbReference type="Gene3D" id="3.30.9.10">
    <property type="entry name" value="D-Amino Acid Oxidase, subunit A, domain 2"/>
    <property type="match status" value="1"/>
</dbReference>
<sequence>MPEVIEVPVLVVGGGPVGLTMAIELSHYGVGSLVIERNASTTRHPKMDLTNGRCMDLFRRTGVADRIRAAGVDQDNSYDIVWTTDLKPGSHELHRFCYPGNRAEYWRRRNCNDGTLSLEAPLRVSQILIEPVLRDMAEACADVDVRFGHRLESFVDGPDGIVATVINEQTGETLIVRAGYLAACDGGNSTVRKQLGVDSDGMLGAAHMYLVHFRSRDYELLHQFGQAWHYQTGWGQIVAQDDVEQWTLHCLVPPDAGFEAIDPRRLVIDLMGKDFDFEVLVANPVTLNYQVAHQYRVGRAFLVGDAAHQFVPTGGYGMNTGIPEAANLGWKIAAAVHGWGGDALLQSYHDERQPIAHISRATSERHLGIRAAIYRLYAEAGDLAGTGPEAEAARSRMGHRIGLLGNIENEAWGTEQGYRYESSPVIPDEPGYPPAFDMLTVKPSTWPGRILPHVYLEDGTAVFDRLGKWFTLLVLDGSDAAPLAAAAEAAGLPLDVLHLNDAVARRVYEKPLVLVRPDHHVAWRGDSLPAGAGQGSWRIGQPVESCADLIDLVRGV</sequence>
<keyword evidence="4" id="KW-0503">Monooxygenase</keyword>
<keyword evidence="4" id="KW-0560">Oxidoreductase</keyword>
<keyword evidence="1" id="KW-0285">Flavoprotein</keyword>
<keyword evidence="2" id="KW-0274">FAD</keyword>
<evidence type="ECO:0000256" key="1">
    <source>
        <dbReference type="ARBA" id="ARBA00022630"/>
    </source>
</evidence>
<dbReference type="NCBIfam" id="NF004780">
    <property type="entry name" value="PRK06126.1"/>
    <property type="match status" value="1"/>
</dbReference>
<dbReference type="Gene3D" id="3.40.30.120">
    <property type="match status" value="1"/>
</dbReference>
<keyword evidence="5" id="KW-1185">Reference proteome</keyword>
<dbReference type="Pfam" id="PF01494">
    <property type="entry name" value="FAD_binding_3"/>
    <property type="match status" value="1"/>
</dbReference>
<dbReference type="PRINTS" id="PR00420">
    <property type="entry name" value="RNGMNOXGNASE"/>
</dbReference>
<comment type="caution">
    <text evidence="4">The sequence shown here is derived from an EMBL/GenBank/DDBJ whole genome shotgun (WGS) entry which is preliminary data.</text>
</comment>
<evidence type="ECO:0000259" key="3">
    <source>
        <dbReference type="Pfam" id="PF01494"/>
    </source>
</evidence>
<protein>
    <submittedName>
        <fullName evidence="4">Monooxygenase</fullName>
    </submittedName>
</protein>
<name>A0A918UD01_9SPHN</name>
<proteinExistence type="predicted"/>
<dbReference type="EMBL" id="BMZA01000001">
    <property type="protein sequence ID" value="GGY91127.1"/>
    <property type="molecule type" value="Genomic_DNA"/>
</dbReference>
<dbReference type="InterPro" id="IPR002938">
    <property type="entry name" value="FAD-bd"/>
</dbReference>
<dbReference type="InterPro" id="IPR050641">
    <property type="entry name" value="RIFMO-like"/>
</dbReference>
<dbReference type="GO" id="GO:0071949">
    <property type="term" value="F:FAD binding"/>
    <property type="evidence" value="ECO:0007669"/>
    <property type="project" value="InterPro"/>
</dbReference>
<dbReference type="Gene3D" id="3.50.50.60">
    <property type="entry name" value="FAD/NAD(P)-binding domain"/>
    <property type="match status" value="1"/>
</dbReference>
<evidence type="ECO:0000256" key="2">
    <source>
        <dbReference type="ARBA" id="ARBA00022827"/>
    </source>
</evidence>